<dbReference type="GeneID" id="39980558"/>
<keyword evidence="1" id="KW-0175">Coiled coil</keyword>
<feature type="coiled-coil region" evidence="1">
    <location>
        <begin position="391"/>
        <end position="418"/>
    </location>
</feature>
<evidence type="ECO:0000256" key="2">
    <source>
        <dbReference type="SAM" id="MobiDB-lite"/>
    </source>
</evidence>
<comment type="caution">
    <text evidence="3">The sequence shown here is derived from an EMBL/GenBank/DDBJ whole genome shotgun (WGS) entry which is preliminary data.</text>
</comment>
<evidence type="ECO:0000313" key="4">
    <source>
        <dbReference type="Proteomes" id="UP000186176"/>
    </source>
</evidence>
<dbReference type="VEuPathDB" id="CryptoDB:cubi_03765"/>
<dbReference type="RefSeq" id="XP_028873091.1">
    <property type="nucleotide sequence ID" value="XM_029020779.1"/>
</dbReference>
<dbReference type="AlphaFoldDB" id="A0A1J4ME25"/>
<keyword evidence="4" id="KW-1185">Reference proteome</keyword>
<gene>
    <name evidence="3" type="ORF">cubi_03765</name>
</gene>
<evidence type="ECO:0000256" key="1">
    <source>
        <dbReference type="SAM" id="Coils"/>
    </source>
</evidence>
<feature type="region of interest" description="Disordered" evidence="2">
    <location>
        <begin position="149"/>
        <end position="198"/>
    </location>
</feature>
<proteinExistence type="predicted"/>
<reference evidence="3 4" key="1">
    <citation type="submission" date="2016-10" db="EMBL/GenBank/DDBJ databases">
        <title>Reductive evolution of mitochondrial metabolism and differential evolution of invasion-related proteins in Cryptosporidium.</title>
        <authorList>
            <person name="Liu S."/>
            <person name="Roellig D.M."/>
            <person name="Guo Y."/>
            <person name="Li N."/>
            <person name="Frace M.A."/>
            <person name="Tang K."/>
            <person name="Zhang L."/>
            <person name="Feng Y."/>
            <person name="Xiao L."/>
        </authorList>
    </citation>
    <scope>NUCLEOTIDE SEQUENCE [LARGE SCALE GENOMIC DNA]</scope>
    <source>
        <strain evidence="3">39726</strain>
    </source>
</reference>
<protein>
    <submittedName>
        <fullName evidence="3">Mucin</fullName>
    </submittedName>
</protein>
<feature type="compositionally biased region" description="Acidic residues" evidence="2">
    <location>
        <begin position="177"/>
        <end position="189"/>
    </location>
</feature>
<accession>A0A1J4ME25</accession>
<sequence length="618" mass="70108">MPGTSDSTEIPGEPGKPTMPGTSDSTEIPGESGKPAMPGTSDSTEIPGESGKPAIPGTSDSTEIPGESGKPAIPGTSESTEIPGESGKPAITGTSDSTKIPATPGTPEELETGAFPVPPKIGTEISPIPSPVPPKTYTNLNIDEKYIHPTAPETPEVTDDNTGNLKKDQTHEYTQQESDDDLSDVQSEDEQSHLKTTQKQTYRLTTTQIQNLMILQTQIRINDILKENGLDNLNLINCDLNTVNRIYELIKKAEQIISEIQIRKSSIDQIDLNSFITSHSVIKKNTETTNYQTLISSLNVLKDYLKQILDDCKSLYNIQPSTEIHSKYYSSIIDECENEKYIPLIDLYSFFLKYYKRLMVNSTFGARMLNHFLTILINLNEIKQCLDEQKINSWKLLKEEYQNNLKEETKKATEIQLNGYSDHVAGSSINQSINNSEIHLINEKIKVYKIIIRLLNELILKCQELKNNPDLETNSKIHVFNENCIYKYNIKESMIRFKLFNGLNMSQRDEILERIQRLIQSLGGFISIYDSKDCNPNNIVKILESIARLKTIKDIEKNNTNLYENLKENKILNLNLRSIKFLIKLMIDMISFCWTYVNMNKIVKLKLIIKHWVNFKPY</sequence>
<organism evidence="3 4">
    <name type="scientific">Cryptosporidium ubiquitum</name>
    <dbReference type="NCBI Taxonomy" id="857276"/>
    <lineage>
        <taxon>Eukaryota</taxon>
        <taxon>Sar</taxon>
        <taxon>Alveolata</taxon>
        <taxon>Apicomplexa</taxon>
        <taxon>Conoidasida</taxon>
        <taxon>Coccidia</taxon>
        <taxon>Eucoccidiorida</taxon>
        <taxon>Eimeriorina</taxon>
        <taxon>Cryptosporidiidae</taxon>
        <taxon>Cryptosporidium</taxon>
    </lineage>
</organism>
<dbReference type="Proteomes" id="UP000186176">
    <property type="component" value="Unassembled WGS sequence"/>
</dbReference>
<evidence type="ECO:0000313" key="3">
    <source>
        <dbReference type="EMBL" id="OII71117.1"/>
    </source>
</evidence>
<dbReference type="EMBL" id="LRBP01000031">
    <property type="protein sequence ID" value="OII71117.1"/>
    <property type="molecule type" value="Genomic_DNA"/>
</dbReference>
<feature type="region of interest" description="Disordered" evidence="2">
    <location>
        <begin position="1"/>
        <end position="137"/>
    </location>
</feature>
<name>A0A1J4ME25_9CRYT</name>